<reference evidence="2" key="2">
    <citation type="submission" date="2018-10" db="UniProtKB">
        <authorList>
            <consortium name="EnsemblPlants"/>
        </authorList>
    </citation>
    <scope>IDENTIFICATION</scope>
</reference>
<dbReference type="OMA" id="MIINCND"/>
<dbReference type="SUPFAM" id="SSF81383">
    <property type="entry name" value="F-box domain"/>
    <property type="match status" value="1"/>
</dbReference>
<protein>
    <recommendedName>
        <fullName evidence="1">F-box domain-containing protein</fullName>
    </recommendedName>
</protein>
<dbReference type="Pfam" id="PF00646">
    <property type="entry name" value="F-box"/>
    <property type="match status" value="1"/>
</dbReference>
<dbReference type="PANTHER" id="PTHR31672:SF2">
    <property type="entry name" value="F-BOX DOMAIN-CONTAINING PROTEIN"/>
    <property type="match status" value="1"/>
</dbReference>
<dbReference type="InterPro" id="IPR036047">
    <property type="entry name" value="F-box-like_dom_sf"/>
</dbReference>
<evidence type="ECO:0000313" key="3">
    <source>
        <dbReference type="Proteomes" id="UP000019116"/>
    </source>
</evidence>
<dbReference type="Gramene" id="TraesLDM1B03G00379010.1">
    <property type="protein sequence ID" value="TraesLDM1B03G00379010.1.CDS1"/>
    <property type="gene ID" value="TraesLDM1B03G00379010"/>
</dbReference>
<evidence type="ECO:0000259" key="1">
    <source>
        <dbReference type="PROSITE" id="PS50181"/>
    </source>
</evidence>
<dbReference type="Gramene" id="TraesCS1B02G411600.1">
    <property type="protein sequence ID" value="TraesCS1B02G411600.1.cds1"/>
    <property type="gene ID" value="TraesCS1B02G411600"/>
</dbReference>
<dbReference type="InterPro" id="IPR050796">
    <property type="entry name" value="SCF_F-box_component"/>
</dbReference>
<dbReference type="CDD" id="cd22157">
    <property type="entry name" value="F-box_AtFBW1-like"/>
    <property type="match status" value="1"/>
</dbReference>
<dbReference type="OrthoDB" id="601306at2759"/>
<dbReference type="NCBIfam" id="TIGR01640">
    <property type="entry name" value="F_box_assoc_1"/>
    <property type="match status" value="1"/>
</dbReference>
<evidence type="ECO:0000313" key="2">
    <source>
        <dbReference type="EnsemblPlants" id="TraesCS1B02G411600.1.cds1"/>
    </source>
</evidence>
<name>A0A3B5Z546_WHEAT</name>
<accession>A0A3B5Z546</accession>
<dbReference type="GeneID" id="123144923"/>
<dbReference type="InterPro" id="IPR006527">
    <property type="entry name" value="F-box-assoc_dom_typ1"/>
</dbReference>
<keyword evidence="3" id="KW-1185">Reference proteome</keyword>
<sequence length="457" mass="50418">MLIGAAEIGGMMDSSKRKGVMPSCGDAAKITAEVFPSNKRKKAVVSLCTLLLPDAMMLEVLLRLPIKSILRFRAVCRSWAALFSSKDFCSLRMAISKELPQAPKLLMLVSPTTGLNSTAMYSCSPSGSRDDLLFTVDTARRNSMGIVTPSPCHGLTLLYDDAAPAYYVCNAATRAITRLPPHCTPPTYRSTAGLGFDARTREYKVVRLITGRCGDKERNKCEVYTPGAACWRPAAGGGVPFRLYRYAISAAIHGATQKVPPVFANGLLHWFIGPSLIATRTRAPILTFSLTDETFGCVRSPPPFWTSEVHLHYGSEKEHLVVMDDHLCMVRDLRNTIPRDGTLEIWKLLDYSPGEWSLYHRIHLFGHVGIYLLDVMAVRVVGLIGGCRSGKKIAIASSKDKFAGQFEQKLHTYDPRCQALETILSITETQTHTRPASTFSLFDEESLVQVHSKPMDS</sequence>
<proteinExistence type="predicted"/>
<dbReference type="Pfam" id="PF07734">
    <property type="entry name" value="FBA_1"/>
    <property type="match status" value="1"/>
</dbReference>
<dbReference type="InterPro" id="IPR001810">
    <property type="entry name" value="F-box_dom"/>
</dbReference>
<dbReference type="Gramene" id="TraesCS1B03G1106600.1">
    <property type="protein sequence ID" value="TraesCS1B03G1106600.1.CDS1"/>
    <property type="gene ID" value="TraesCS1B03G1106600"/>
</dbReference>
<dbReference type="STRING" id="4565.A0A3B5Z546"/>
<dbReference type="PROSITE" id="PS50181">
    <property type="entry name" value="FBOX"/>
    <property type="match status" value="1"/>
</dbReference>
<dbReference type="Gramene" id="TraesLAC1B03G00382390.1">
    <property type="protein sequence ID" value="TraesLAC1B03G00382390.1.CDS1"/>
    <property type="gene ID" value="TraesLAC1B03G00382390"/>
</dbReference>
<dbReference type="InterPro" id="IPR017451">
    <property type="entry name" value="F-box-assoc_interact_dom"/>
</dbReference>
<dbReference type="RefSeq" id="XP_044420131.1">
    <property type="nucleotide sequence ID" value="XM_044564196.1"/>
</dbReference>
<organism evidence="2">
    <name type="scientific">Triticum aestivum</name>
    <name type="common">Wheat</name>
    <dbReference type="NCBI Taxonomy" id="4565"/>
    <lineage>
        <taxon>Eukaryota</taxon>
        <taxon>Viridiplantae</taxon>
        <taxon>Streptophyta</taxon>
        <taxon>Embryophyta</taxon>
        <taxon>Tracheophyta</taxon>
        <taxon>Spermatophyta</taxon>
        <taxon>Magnoliopsida</taxon>
        <taxon>Liliopsida</taxon>
        <taxon>Poales</taxon>
        <taxon>Poaceae</taxon>
        <taxon>BOP clade</taxon>
        <taxon>Pooideae</taxon>
        <taxon>Triticodae</taxon>
        <taxon>Triticeae</taxon>
        <taxon>Triticinae</taxon>
        <taxon>Triticum</taxon>
    </lineage>
</organism>
<dbReference type="AlphaFoldDB" id="A0A3B5Z546"/>
<gene>
    <name evidence="2" type="primary">LOC123144923</name>
</gene>
<dbReference type="PANTHER" id="PTHR31672">
    <property type="entry name" value="BNACNNG10540D PROTEIN"/>
    <property type="match status" value="1"/>
</dbReference>
<feature type="domain" description="F-box" evidence="1">
    <location>
        <begin position="46"/>
        <end position="93"/>
    </location>
</feature>
<dbReference type="Gene3D" id="1.20.1280.50">
    <property type="match status" value="1"/>
</dbReference>
<dbReference type="SMART" id="SM00256">
    <property type="entry name" value="FBOX"/>
    <property type="match status" value="1"/>
</dbReference>
<dbReference type="Proteomes" id="UP000019116">
    <property type="component" value="Chromosome 1B"/>
</dbReference>
<dbReference type="Gramene" id="TraesNOR1B03G00383340.1">
    <property type="protein sequence ID" value="TraesNOR1B03G00383340.1.CDS1"/>
    <property type="gene ID" value="TraesNOR1B03G00383340"/>
</dbReference>
<dbReference type="EnsemblPlants" id="TraesCS1B02G411600.1">
    <property type="protein sequence ID" value="TraesCS1B02G411600.1.cds1"/>
    <property type="gene ID" value="TraesCS1B02G411600"/>
</dbReference>
<dbReference type="Gramene" id="TraesROB_scaffold_039644_01G000200.1">
    <property type="protein sequence ID" value="TraesROB_scaffold_039644_01G000200.1"/>
    <property type="gene ID" value="TraesROB_scaffold_039644_01G000200"/>
</dbReference>
<reference evidence="2" key="1">
    <citation type="submission" date="2018-08" db="EMBL/GenBank/DDBJ databases">
        <authorList>
            <person name="Rossello M."/>
        </authorList>
    </citation>
    <scope>NUCLEOTIDE SEQUENCE [LARGE SCALE GENOMIC DNA]</scope>
    <source>
        <strain evidence="2">cv. Chinese Spring</strain>
    </source>
</reference>